<dbReference type="PANTHER" id="PTHR43194">
    <property type="entry name" value="HYDROLASE ALPHA/BETA FOLD FAMILY"/>
    <property type="match status" value="1"/>
</dbReference>
<evidence type="ECO:0000313" key="3">
    <source>
        <dbReference type="Proteomes" id="UP001190465"/>
    </source>
</evidence>
<evidence type="ECO:0000313" key="2">
    <source>
        <dbReference type="EMBL" id="CAJ1506467.1"/>
    </source>
</evidence>
<protein>
    <submittedName>
        <fullName evidence="2">Alpha/beta hydrolase</fullName>
    </submittedName>
</protein>
<proteinExistence type="predicted"/>
<dbReference type="InterPro" id="IPR050228">
    <property type="entry name" value="Carboxylesterase_BioH"/>
</dbReference>
<dbReference type="Pfam" id="PF00561">
    <property type="entry name" value="Abhydrolase_1"/>
    <property type="match status" value="1"/>
</dbReference>
<organism evidence="2 3">
    <name type="scientific">[Mycobacterium] burgundiense</name>
    <dbReference type="NCBI Taxonomy" id="3064286"/>
    <lineage>
        <taxon>Bacteria</taxon>
        <taxon>Bacillati</taxon>
        <taxon>Actinomycetota</taxon>
        <taxon>Actinomycetes</taxon>
        <taxon>Mycobacteriales</taxon>
        <taxon>Mycobacteriaceae</taxon>
        <taxon>Mycolicibacterium</taxon>
    </lineage>
</organism>
<dbReference type="SUPFAM" id="SSF53474">
    <property type="entry name" value="alpha/beta-Hydrolases"/>
    <property type="match status" value="1"/>
</dbReference>
<keyword evidence="2" id="KW-0378">Hydrolase</keyword>
<dbReference type="InterPro" id="IPR000639">
    <property type="entry name" value="Epox_hydrolase-like"/>
</dbReference>
<feature type="domain" description="AB hydrolase-1" evidence="1">
    <location>
        <begin position="32"/>
        <end position="280"/>
    </location>
</feature>
<name>A0ABN9NHM7_9MYCO</name>
<dbReference type="EMBL" id="OY726397">
    <property type="protein sequence ID" value="CAJ1506467.1"/>
    <property type="molecule type" value="Genomic_DNA"/>
</dbReference>
<evidence type="ECO:0000259" key="1">
    <source>
        <dbReference type="Pfam" id="PF00561"/>
    </source>
</evidence>
<sequence>MTDSSTVRTTVDLVWGPVSYCEWRPPRTPSSTVVLLHGAGVDSATLSWGRLGPDLAAAGYRVIAPDHPGFGQSPPAPWPCTQANLVAYVGEFVDALELDAYVLGGLSLGGGLTIGHVLARPERVRAALLFGTYGIMGRLSDGPLSALQQAVTAAMVKTGALSGLSRWMAGNAAMLSWSMSTLIRDPAQRTPELMAEVQAAAKAGHGFEQFAQWQRDQVGWRTQRTDYTNRLSSFRPPALIVHGTEDGGVPVAHARTAARLIPQARLVLVDGAGHWVQRDRPAEVSAAVTEFLNRVVA</sequence>
<dbReference type="PANTHER" id="PTHR43194:SF2">
    <property type="entry name" value="PEROXISOMAL MEMBRANE PROTEIN LPX1"/>
    <property type="match status" value="1"/>
</dbReference>
<dbReference type="InterPro" id="IPR029058">
    <property type="entry name" value="AB_hydrolase_fold"/>
</dbReference>
<dbReference type="GO" id="GO:0016787">
    <property type="term" value="F:hydrolase activity"/>
    <property type="evidence" value="ECO:0007669"/>
    <property type="project" value="UniProtKB-KW"/>
</dbReference>
<dbReference type="PRINTS" id="PR00412">
    <property type="entry name" value="EPOXHYDRLASE"/>
</dbReference>
<reference evidence="2 3" key="1">
    <citation type="submission" date="2023-08" db="EMBL/GenBank/DDBJ databases">
        <authorList>
            <person name="Folkvardsen B D."/>
            <person name="Norman A."/>
        </authorList>
    </citation>
    <scope>NUCLEOTIDE SEQUENCE [LARGE SCALE GENOMIC DNA]</scope>
    <source>
        <strain evidence="2 3">Mu0053</strain>
    </source>
</reference>
<dbReference type="Proteomes" id="UP001190465">
    <property type="component" value="Chromosome"/>
</dbReference>
<keyword evidence="3" id="KW-1185">Reference proteome</keyword>
<gene>
    <name evidence="2" type="ORF">MU0053_003196</name>
</gene>
<dbReference type="RefSeq" id="WP_308478607.1">
    <property type="nucleotide sequence ID" value="NZ_OY726397.1"/>
</dbReference>
<accession>A0ABN9NHM7</accession>
<dbReference type="Gene3D" id="3.40.50.1820">
    <property type="entry name" value="alpha/beta hydrolase"/>
    <property type="match status" value="1"/>
</dbReference>
<dbReference type="PRINTS" id="PR00111">
    <property type="entry name" value="ABHYDROLASE"/>
</dbReference>
<dbReference type="InterPro" id="IPR000073">
    <property type="entry name" value="AB_hydrolase_1"/>
</dbReference>